<dbReference type="InterPro" id="IPR035907">
    <property type="entry name" value="Hppk_sf"/>
</dbReference>
<protein>
    <recommendedName>
        <fullName evidence="4">2-amino-4-hydroxy-6-hydroxymethyldihydropteridine pyrophosphokinase</fullName>
        <ecNumber evidence="3">2.7.6.3</ecNumber>
    </recommendedName>
    <alternativeName>
        <fullName evidence="11">6-hydroxymethyl-7,8-dihydropterin pyrophosphokinase</fullName>
    </alternativeName>
    <alternativeName>
        <fullName evidence="12">7,8-dihydro-6-hydroxymethylpterin-pyrophosphokinase</fullName>
    </alternativeName>
</protein>
<dbReference type="Proteomes" id="UP001597387">
    <property type="component" value="Unassembled WGS sequence"/>
</dbReference>
<dbReference type="Gene3D" id="3.30.70.560">
    <property type="entry name" value="7,8-Dihydro-6-hydroxymethylpterin-pyrophosphokinase HPPK"/>
    <property type="match status" value="1"/>
</dbReference>
<evidence type="ECO:0000256" key="3">
    <source>
        <dbReference type="ARBA" id="ARBA00013253"/>
    </source>
</evidence>
<accession>A0ABW4ZKQ3</accession>
<evidence type="ECO:0000256" key="10">
    <source>
        <dbReference type="ARBA" id="ARBA00029409"/>
    </source>
</evidence>
<evidence type="ECO:0000256" key="1">
    <source>
        <dbReference type="ARBA" id="ARBA00005051"/>
    </source>
</evidence>
<dbReference type="EC" id="2.7.6.3" evidence="3"/>
<comment type="caution">
    <text evidence="14">The sequence shown here is derived from an EMBL/GenBank/DDBJ whole genome shotgun (WGS) entry which is preliminary data.</text>
</comment>
<evidence type="ECO:0000313" key="14">
    <source>
        <dbReference type="EMBL" id="MFD2162664.1"/>
    </source>
</evidence>
<dbReference type="SUPFAM" id="SSF55083">
    <property type="entry name" value="6-hydroxymethyl-7,8-dihydropterin pyrophosphokinase, HPPK"/>
    <property type="match status" value="1"/>
</dbReference>
<evidence type="ECO:0000256" key="4">
    <source>
        <dbReference type="ARBA" id="ARBA00016218"/>
    </source>
</evidence>
<keyword evidence="7" id="KW-0418">Kinase</keyword>
<evidence type="ECO:0000256" key="8">
    <source>
        <dbReference type="ARBA" id="ARBA00022840"/>
    </source>
</evidence>
<gene>
    <name evidence="14" type="primary">folK</name>
    <name evidence="14" type="ORF">ACFSJU_09700</name>
</gene>
<dbReference type="CDD" id="cd00483">
    <property type="entry name" value="HPPK"/>
    <property type="match status" value="1"/>
</dbReference>
<evidence type="ECO:0000256" key="9">
    <source>
        <dbReference type="ARBA" id="ARBA00022909"/>
    </source>
</evidence>
<sequence>MQDIFLLLGSNLGDREKYLSEAVRSISELIGRVHRQSSHYESRAWGNTEQPDFINQAVCIDSNMSPMKLLEAIWSIENKLGRERGTKWGPRTIDIDILFYGSDVINTPELTIPHKLLQERRFVLMPLAEIAADFKHPNLNKTIAQLLDDLTDDLSVKKLTKYY</sequence>
<dbReference type="RefSeq" id="WP_255903157.1">
    <property type="nucleotide sequence ID" value="NZ_JAFMZO010000003.1"/>
</dbReference>
<dbReference type="PANTHER" id="PTHR43071">
    <property type="entry name" value="2-AMINO-4-HYDROXY-6-HYDROXYMETHYLDIHYDROPTERIDINE PYROPHOSPHOKINASE"/>
    <property type="match status" value="1"/>
</dbReference>
<dbReference type="PANTHER" id="PTHR43071:SF1">
    <property type="entry name" value="2-AMINO-4-HYDROXY-6-HYDROXYMETHYLDIHYDROPTERIDINE PYROPHOSPHOKINASE"/>
    <property type="match status" value="1"/>
</dbReference>
<evidence type="ECO:0000256" key="7">
    <source>
        <dbReference type="ARBA" id="ARBA00022777"/>
    </source>
</evidence>
<keyword evidence="6" id="KW-0547">Nucleotide-binding</keyword>
<dbReference type="GO" id="GO:0003848">
    <property type="term" value="F:2-amino-4-hydroxy-6-hydroxymethyldihydropteridine diphosphokinase activity"/>
    <property type="evidence" value="ECO:0007669"/>
    <property type="project" value="UniProtKB-EC"/>
</dbReference>
<organism evidence="14 15">
    <name type="scientific">Paradesertivirga mongoliensis</name>
    <dbReference type="NCBI Taxonomy" id="2100740"/>
    <lineage>
        <taxon>Bacteria</taxon>
        <taxon>Pseudomonadati</taxon>
        <taxon>Bacteroidota</taxon>
        <taxon>Sphingobacteriia</taxon>
        <taxon>Sphingobacteriales</taxon>
        <taxon>Sphingobacteriaceae</taxon>
        <taxon>Paradesertivirga</taxon>
    </lineage>
</organism>
<proteinExistence type="inferred from homology"/>
<keyword evidence="8" id="KW-0067">ATP-binding</keyword>
<dbReference type="EMBL" id="JBHUHZ010000001">
    <property type="protein sequence ID" value="MFD2162664.1"/>
    <property type="molecule type" value="Genomic_DNA"/>
</dbReference>
<evidence type="ECO:0000256" key="2">
    <source>
        <dbReference type="ARBA" id="ARBA00005810"/>
    </source>
</evidence>
<dbReference type="PROSITE" id="PS00794">
    <property type="entry name" value="HPPK"/>
    <property type="match status" value="1"/>
</dbReference>
<keyword evidence="5 14" id="KW-0808">Transferase</keyword>
<comment type="function">
    <text evidence="10">Catalyzes the transfer of pyrophosphate from adenosine triphosphate (ATP) to 6-hydroxymethyl-7,8-dihydropterin, an enzymatic step in folate biosynthesis pathway.</text>
</comment>
<evidence type="ECO:0000256" key="12">
    <source>
        <dbReference type="ARBA" id="ARBA00033413"/>
    </source>
</evidence>
<evidence type="ECO:0000256" key="6">
    <source>
        <dbReference type="ARBA" id="ARBA00022741"/>
    </source>
</evidence>
<keyword evidence="9" id="KW-0289">Folate biosynthesis</keyword>
<dbReference type="InterPro" id="IPR000550">
    <property type="entry name" value="Hppk"/>
</dbReference>
<keyword evidence="15" id="KW-1185">Reference proteome</keyword>
<evidence type="ECO:0000313" key="15">
    <source>
        <dbReference type="Proteomes" id="UP001597387"/>
    </source>
</evidence>
<name>A0ABW4ZKQ3_9SPHI</name>
<reference evidence="15" key="1">
    <citation type="journal article" date="2019" name="Int. J. Syst. Evol. Microbiol.">
        <title>The Global Catalogue of Microorganisms (GCM) 10K type strain sequencing project: providing services to taxonomists for standard genome sequencing and annotation.</title>
        <authorList>
            <consortium name="The Broad Institute Genomics Platform"/>
            <consortium name="The Broad Institute Genome Sequencing Center for Infectious Disease"/>
            <person name="Wu L."/>
            <person name="Ma J."/>
        </authorList>
    </citation>
    <scope>NUCLEOTIDE SEQUENCE [LARGE SCALE GENOMIC DNA]</scope>
    <source>
        <strain evidence="15">KCTC 42217</strain>
    </source>
</reference>
<dbReference type="Pfam" id="PF01288">
    <property type="entry name" value="HPPK"/>
    <property type="match status" value="1"/>
</dbReference>
<evidence type="ECO:0000256" key="11">
    <source>
        <dbReference type="ARBA" id="ARBA00029766"/>
    </source>
</evidence>
<evidence type="ECO:0000256" key="5">
    <source>
        <dbReference type="ARBA" id="ARBA00022679"/>
    </source>
</evidence>
<comment type="similarity">
    <text evidence="2">Belongs to the HPPK family.</text>
</comment>
<feature type="domain" description="7,8-dihydro-6-hydroxymethylpterin-pyrophosphokinase" evidence="13">
    <location>
        <begin position="87"/>
        <end position="98"/>
    </location>
</feature>
<evidence type="ECO:0000259" key="13">
    <source>
        <dbReference type="PROSITE" id="PS00794"/>
    </source>
</evidence>
<dbReference type="NCBIfam" id="TIGR01498">
    <property type="entry name" value="folK"/>
    <property type="match status" value="1"/>
</dbReference>
<comment type="pathway">
    <text evidence="1">Cofactor biosynthesis; tetrahydrofolate biosynthesis; 2-amino-4-hydroxy-6-hydroxymethyl-7,8-dihydropteridine diphosphate from 7,8-dihydroneopterin triphosphate: step 4/4.</text>
</comment>